<dbReference type="PROSITE" id="PS50977">
    <property type="entry name" value="HTH_TETR_2"/>
    <property type="match status" value="1"/>
</dbReference>
<dbReference type="PANTHER" id="PTHR47506:SF6">
    <property type="entry name" value="HTH-TYPE TRANSCRIPTIONAL REPRESSOR NEMR"/>
    <property type="match status" value="1"/>
</dbReference>
<keyword evidence="3" id="KW-0804">Transcription</keyword>
<dbReference type="RefSeq" id="WP_099640848.1">
    <property type="nucleotide sequence ID" value="NZ_JAQPZX010000061.1"/>
</dbReference>
<accession>A0A2A5JUK3</accession>
<dbReference type="InterPro" id="IPR011075">
    <property type="entry name" value="TetR_C"/>
</dbReference>
<dbReference type="Proteomes" id="UP000228621">
    <property type="component" value="Unassembled WGS sequence"/>
</dbReference>
<evidence type="ECO:0000259" key="5">
    <source>
        <dbReference type="PROSITE" id="PS50977"/>
    </source>
</evidence>
<comment type="caution">
    <text evidence="6">The sequence shown here is derived from an EMBL/GenBank/DDBJ whole genome shotgun (WGS) entry which is preliminary data.</text>
</comment>
<organism evidence="6 7">
    <name type="scientific">Pseudoalteromonas piscicida</name>
    <dbReference type="NCBI Taxonomy" id="43662"/>
    <lineage>
        <taxon>Bacteria</taxon>
        <taxon>Pseudomonadati</taxon>
        <taxon>Pseudomonadota</taxon>
        <taxon>Gammaproteobacteria</taxon>
        <taxon>Alteromonadales</taxon>
        <taxon>Pseudoalteromonadaceae</taxon>
        <taxon>Pseudoalteromonas</taxon>
    </lineage>
</organism>
<evidence type="ECO:0000256" key="4">
    <source>
        <dbReference type="PROSITE-ProRule" id="PRU00335"/>
    </source>
</evidence>
<dbReference type="EMBL" id="NKHF01000020">
    <property type="protein sequence ID" value="PCK33009.1"/>
    <property type="molecule type" value="Genomic_DNA"/>
</dbReference>
<dbReference type="OrthoDB" id="326421at2"/>
<sequence>MNKGERTRQSILEQGMRFSSQYGLIEVTIGSMAKLCGLSRSGLISHFDSKEDMQLAILDYCEEQFMLHVVAPARDSDPLTQLKRLFSIWADWTRELFNEPHSTCPFIKALVEFNCHTESPIHTKVTEQHNRLFSYIKHKIEQGIDDGVFHPELDAQCAAYELYNMYLGHAIAKNTVLTEHASELFKRNIEHSLKSYQLSPRTESDPE</sequence>
<dbReference type="InterPro" id="IPR036271">
    <property type="entry name" value="Tet_transcr_reg_TetR-rel_C_sf"/>
</dbReference>
<feature type="domain" description="HTH tetR-type" evidence="5">
    <location>
        <begin position="5"/>
        <end position="65"/>
    </location>
</feature>
<dbReference type="SUPFAM" id="SSF46689">
    <property type="entry name" value="Homeodomain-like"/>
    <property type="match status" value="1"/>
</dbReference>
<dbReference type="SUPFAM" id="SSF48498">
    <property type="entry name" value="Tetracyclin repressor-like, C-terminal domain"/>
    <property type="match status" value="1"/>
</dbReference>
<dbReference type="Pfam" id="PF16925">
    <property type="entry name" value="TetR_C_13"/>
    <property type="match status" value="1"/>
</dbReference>
<name>A0A2A5JUK3_PSEO7</name>
<dbReference type="InterPro" id="IPR009057">
    <property type="entry name" value="Homeodomain-like_sf"/>
</dbReference>
<proteinExistence type="predicted"/>
<dbReference type="AlphaFoldDB" id="A0A2A5JUK3"/>
<keyword evidence="7" id="KW-1185">Reference proteome</keyword>
<protein>
    <submittedName>
        <fullName evidence="6">Transcriptional regulator</fullName>
    </submittedName>
</protein>
<evidence type="ECO:0000256" key="2">
    <source>
        <dbReference type="ARBA" id="ARBA00023125"/>
    </source>
</evidence>
<keyword evidence="2 4" id="KW-0238">DNA-binding</keyword>
<dbReference type="Gene3D" id="1.10.10.60">
    <property type="entry name" value="Homeodomain-like"/>
    <property type="match status" value="1"/>
</dbReference>
<reference evidence="7" key="1">
    <citation type="journal article" date="2019" name="Genome Announc.">
        <title>Draft Genome Sequence of Pseudoalteromonas piscicida Strain 36Y ROTHPW, an Hypersaline Seawater Isolate from the South Coast of Sonora, Mexico.</title>
        <authorList>
            <person name="Sanchez-Diaz R."/>
            <person name="Molina-Garza Z.J."/>
            <person name="Cruz-Suarez L.E."/>
            <person name="Selvin J."/>
            <person name="Kiran G.S."/>
            <person name="Ibarra-Gamez J.C."/>
            <person name="Gomez-Gil B."/>
            <person name="Galaviz-Silva L."/>
        </authorList>
    </citation>
    <scope>NUCLEOTIDE SEQUENCE [LARGE SCALE GENOMIC DNA]</scope>
    <source>
        <strain evidence="7">36Y_RITHPW</strain>
    </source>
</reference>
<dbReference type="Gene3D" id="1.10.357.10">
    <property type="entry name" value="Tetracycline Repressor, domain 2"/>
    <property type="match status" value="1"/>
</dbReference>
<feature type="DNA-binding region" description="H-T-H motif" evidence="4">
    <location>
        <begin position="28"/>
        <end position="47"/>
    </location>
</feature>
<evidence type="ECO:0000313" key="7">
    <source>
        <dbReference type="Proteomes" id="UP000228621"/>
    </source>
</evidence>
<dbReference type="PANTHER" id="PTHR47506">
    <property type="entry name" value="TRANSCRIPTIONAL REGULATORY PROTEIN"/>
    <property type="match status" value="1"/>
</dbReference>
<evidence type="ECO:0000256" key="3">
    <source>
        <dbReference type="ARBA" id="ARBA00023163"/>
    </source>
</evidence>
<dbReference type="GO" id="GO:0003677">
    <property type="term" value="F:DNA binding"/>
    <property type="evidence" value="ECO:0007669"/>
    <property type="project" value="UniProtKB-UniRule"/>
</dbReference>
<gene>
    <name evidence="6" type="ORF">CEX98_04065</name>
</gene>
<dbReference type="InterPro" id="IPR001647">
    <property type="entry name" value="HTH_TetR"/>
</dbReference>
<keyword evidence="1" id="KW-0805">Transcription regulation</keyword>
<evidence type="ECO:0000256" key="1">
    <source>
        <dbReference type="ARBA" id="ARBA00023015"/>
    </source>
</evidence>
<evidence type="ECO:0000313" key="6">
    <source>
        <dbReference type="EMBL" id="PCK33009.1"/>
    </source>
</evidence>